<name>A0A381T5M5_9ZZZZ</name>
<reference evidence="1" key="1">
    <citation type="submission" date="2018-05" db="EMBL/GenBank/DDBJ databases">
        <authorList>
            <person name="Lanie J.A."/>
            <person name="Ng W.-L."/>
            <person name="Kazmierczak K.M."/>
            <person name="Andrzejewski T.M."/>
            <person name="Davidsen T.M."/>
            <person name="Wayne K.J."/>
            <person name="Tettelin H."/>
            <person name="Glass J.I."/>
            <person name="Rusch D."/>
            <person name="Podicherti R."/>
            <person name="Tsui H.-C.T."/>
            <person name="Winkler M.E."/>
        </authorList>
    </citation>
    <scope>NUCLEOTIDE SEQUENCE</scope>
</reference>
<evidence type="ECO:0008006" key="2">
    <source>
        <dbReference type="Google" id="ProtNLM"/>
    </source>
</evidence>
<proteinExistence type="predicted"/>
<organism evidence="1">
    <name type="scientific">marine metagenome</name>
    <dbReference type="NCBI Taxonomy" id="408172"/>
    <lineage>
        <taxon>unclassified sequences</taxon>
        <taxon>metagenomes</taxon>
        <taxon>ecological metagenomes</taxon>
    </lineage>
</organism>
<dbReference type="PANTHER" id="PTHR20883:SF49">
    <property type="entry name" value="PHYTANOYL-COA DIOXYGENASE"/>
    <property type="match status" value="1"/>
</dbReference>
<accession>A0A381T5M5</accession>
<protein>
    <recommendedName>
        <fullName evidence="2">Phytanoyl-CoA dioxygenase</fullName>
    </recommendedName>
</protein>
<evidence type="ECO:0000313" key="1">
    <source>
        <dbReference type="EMBL" id="SVA10861.1"/>
    </source>
</evidence>
<gene>
    <name evidence="1" type="ORF">METZ01_LOCUS63715</name>
</gene>
<dbReference type="PANTHER" id="PTHR20883">
    <property type="entry name" value="PHYTANOYL-COA DIOXYGENASE DOMAIN CONTAINING 1"/>
    <property type="match status" value="1"/>
</dbReference>
<dbReference type="SUPFAM" id="SSF51197">
    <property type="entry name" value="Clavaminate synthase-like"/>
    <property type="match status" value="1"/>
</dbReference>
<sequence>MINGKVREEYDQHGVAVVRDCISADWLAVLRDLVEQDIEDPGPYVHRYEAEDGQGRFHGNLRLWETNSGFRDFCLNSPLPEMAAQLLGSAKINLLYDQLFVKEPGTPNRTRWHNDQPYWAMRGWQVLTFWIPLDPVTLDSGAMEFIRGSHRWGRWFQPEIFGKGPGIEQYERNPDYEPIPDIDEMRDRYDIVSWDLSPGDAYVFHALTVHGAGGNLTTNVRRRGYAVRYTGDDVVYDARPGTNKGLRSAEHADGDLLDSSRYPVVWRG</sequence>
<dbReference type="InterPro" id="IPR008775">
    <property type="entry name" value="Phytyl_CoA_dOase-like"/>
</dbReference>
<dbReference type="AlphaFoldDB" id="A0A381T5M5"/>
<dbReference type="Gene3D" id="2.60.120.620">
    <property type="entry name" value="q2cbj1_9rhob like domain"/>
    <property type="match status" value="1"/>
</dbReference>
<dbReference type="Pfam" id="PF05721">
    <property type="entry name" value="PhyH"/>
    <property type="match status" value="1"/>
</dbReference>
<dbReference type="EMBL" id="UINC01003984">
    <property type="protein sequence ID" value="SVA10861.1"/>
    <property type="molecule type" value="Genomic_DNA"/>
</dbReference>